<name>A0A6A0BI33_9LACT</name>
<evidence type="ECO:0000313" key="3">
    <source>
        <dbReference type="Proteomes" id="UP000480303"/>
    </source>
</evidence>
<comment type="caution">
    <text evidence="2">The sequence shown here is derived from an EMBL/GenBank/DDBJ whole genome shotgun (WGS) entry which is preliminary data.</text>
</comment>
<evidence type="ECO:0000256" key="1">
    <source>
        <dbReference type="SAM" id="Phobius"/>
    </source>
</evidence>
<feature type="transmembrane region" description="Helical" evidence="1">
    <location>
        <begin position="183"/>
        <end position="206"/>
    </location>
</feature>
<keyword evidence="3" id="KW-1185">Reference proteome</keyword>
<reference evidence="2 3" key="1">
    <citation type="submission" date="2020-02" db="EMBL/GenBank/DDBJ databases">
        <title>Draft genome sequence of Lactococcus sp. Hs30E4-3.</title>
        <authorList>
            <person name="Noda S."/>
            <person name="Yuki M."/>
            <person name="Ohkuma M."/>
        </authorList>
    </citation>
    <scope>NUCLEOTIDE SEQUENCE [LARGE SCALE GENOMIC DNA]</scope>
    <source>
        <strain evidence="2 3">Hs30E4-3</strain>
    </source>
</reference>
<feature type="transmembrane region" description="Helical" evidence="1">
    <location>
        <begin position="153"/>
        <end position="176"/>
    </location>
</feature>
<keyword evidence="1" id="KW-0812">Transmembrane</keyword>
<feature type="transmembrane region" description="Helical" evidence="1">
    <location>
        <begin position="112"/>
        <end position="133"/>
    </location>
</feature>
<sequence>MLNLIKSDFYRLMRSKGFYITVIVEILITLAFFYLLTADISSSGTVKIEQTSGGLIQSLKGTMSGMGSATTQISYFAISLFVILVGHEFSMQTFKNSLTSGISKTSFVLGKYVTTLLAFMLIAATMFVTYFLAGMMKFGSGDTNIPKLLGEMVFMTIGNGLILSILFAIAMLILVVTHSSVAAIAFAIIYPAVIPTVLFVVKVDVLKYLSFLSYGWQLDELSKDSLPYLIIGLVVIVVSLVSSSLILKKKVG</sequence>
<feature type="transmembrane region" description="Helical" evidence="1">
    <location>
        <begin position="226"/>
        <end position="247"/>
    </location>
</feature>
<dbReference type="Pfam" id="PF12730">
    <property type="entry name" value="ABC2_membrane_4"/>
    <property type="match status" value="1"/>
</dbReference>
<dbReference type="AlphaFoldDB" id="A0A6A0BI33"/>
<dbReference type="RefSeq" id="WP_172209852.1">
    <property type="nucleotide sequence ID" value="NZ_BLLI01000091.1"/>
</dbReference>
<keyword evidence="1" id="KW-0472">Membrane</keyword>
<dbReference type="PANTHER" id="PTHR37305:SF1">
    <property type="entry name" value="MEMBRANE PROTEIN"/>
    <property type="match status" value="1"/>
</dbReference>
<evidence type="ECO:0008006" key="4">
    <source>
        <dbReference type="Google" id="ProtNLM"/>
    </source>
</evidence>
<keyword evidence="1" id="KW-1133">Transmembrane helix</keyword>
<organism evidence="2 3">
    <name type="scientific">Pseudolactococcus hodotermopsidis</name>
    <dbReference type="NCBI Taxonomy" id="2709157"/>
    <lineage>
        <taxon>Bacteria</taxon>
        <taxon>Bacillati</taxon>
        <taxon>Bacillota</taxon>
        <taxon>Bacilli</taxon>
        <taxon>Lactobacillales</taxon>
        <taxon>Streptococcaceae</taxon>
        <taxon>Pseudolactococcus</taxon>
    </lineage>
</organism>
<evidence type="ECO:0000313" key="2">
    <source>
        <dbReference type="EMBL" id="GFH43417.1"/>
    </source>
</evidence>
<gene>
    <name evidence="2" type="ORF">Hs30E_19680</name>
</gene>
<accession>A0A6A0BI33</accession>
<dbReference type="EMBL" id="BLLI01000091">
    <property type="protein sequence ID" value="GFH43417.1"/>
    <property type="molecule type" value="Genomic_DNA"/>
</dbReference>
<feature type="transmembrane region" description="Helical" evidence="1">
    <location>
        <begin position="18"/>
        <end position="36"/>
    </location>
</feature>
<dbReference type="PANTHER" id="PTHR37305">
    <property type="entry name" value="INTEGRAL MEMBRANE PROTEIN-RELATED"/>
    <property type="match status" value="1"/>
</dbReference>
<proteinExistence type="predicted"/>
<protein>
    <recommendedName>
        <fullName evidence="4">ABC transporter permease</fullName>
    </recommendedName>
</protein>
<dbReference type="Proteomes" id="UP000480303">
    <property type="component" value="Unassembled WGS sequence"/>
</dbReference>
<feature type="transmembrane region" description="Helical" evidence="1">
    <location>
        <begin position="73"/>
        <end position="91"/>
    </location>
</feature>